<evidence type="ECO:0000313" key="3">
    <source>
        <dbReference type="Proteomes" id="UP000646548"/>
    </source>
</evidence>
<dbReference type="Proteomes" id="UP000646548">
    <property type="component" value="Unassembled WGS sequence"/>
</dbReference>
<dbReference type="EMBL" id="WKFB01000402">
    <property type="protein sequence ID" value="KAF6724170.1"/>
    <property type="molecule type" value="Genomic_DNA"/>
</dbReference>
<feature type="region of interest" description="Disordered" evidence="1">
    <location>
        <begin position="91"/>
        <end position="119"/>
    </location>
</feature>
<comment type="caution">
    <text evidence="2">The sequence shown here is derived from an EMBL/GenBank/DDBJ whole genome shotgun (WGS) entry which is preliminary data.</text>
</comment>
<feature type="compositionally biased region" description="Polar residues" evidence="1">
    <location>
        <begin position="17"/>
        <end position="27"/>
    </location>
</feature>
<reference evidence="2" key="1">
    <citation type="journal article" name="BMC Genomics">
        <title>Long-read sequencing and de novo genome assembly of marine medaka (Oryzias melastigma).</title>
        <authorList>
            <person name="Liang P."/>
            <person name="Saqib H.S.A."/>
            <person name="Ni X."/>
            <person name="Shen Y."/>
        </authorList>
    </citation>
    <scope>NUCLEOTIDE SEQUENCE</scope>
    <source>
        <strain evidence="2">Bigg-433</strain>
    </source>
</reference>
<proteinExistence type="predicted"/>
<feature type="region of interest" description="Disordered" evidence="1">
    <location>
        <begin position="1"/>
        <end position="62"/>
    </location>
</feature>
<organism evidence="2 3">
    <name type="scientific">Oryzias melastigma</name>
    <name type="common">Marine medaka</name>
    <dbReference type="NCBI Taxonomy" id="30732"/>
    <lineage>
        <taxon>Eukaryota</taxon>
        <taxon>Metazoa</taxon>
        <taxon>Chordata</taxon>
        <taxon>Craniata</taxon>
        <taxon>Vertebrata</taxon>
        <taxon>Euteleostomi</taxon>
        <taxon>Actinopterygii</taxon>
        <taxon>Neopterygii</taxon>
        <taxon>Teleostei</taxon>
        <taxon>Neoteleostei</taxon>
        <taxon>Acanthomorphata</taxon>
        <taxon>Ovalentaria</taxon>
        <taxon>Atherinomorphae</taxon>
        <taxon>Beloniformes</taxon>
        <taxon>Adrianichthyidae</taxon>
        <taxon>Oryziinae</taxon>
        <taxon>Oryzias</taxon>
    </lineage>
</organism>
<accession>A0A834CC92</accession>
<name>A0A834CC92_ORYME</name>
<sequence>MPRGKFTRWGQRWAGGSCSSSGSTQPLSEGLGHRHDSGQTTGAGERTLAAQEDLDSPEPAGVNMSSLADTFVGLERFVFDHRTSNRCYRLRNDSVPQADTRSGRRWSPGAEQRGASESV</sequence>
<evidence type="ECO:0000256" key="1">
    <source>
        <dbReference type="SAM" id="MobiDB-lite"/>
    </source>
</evidence>
<gene>
    <name evidence="2" type="ORF">FQA47_016202</name>
</gene>
<dbReference type="AlphaFoldDB" id="A0A834CC92"/>
<evidence type="ECO:0000313" key="2">
    <source>
        <dbReference type="EMBL" id="KAF6724170.1"/>
    </source>
</evidence>
<protein>
    <submittedName>
        <fullName evidence="2">Uncharacterized protein</fullName>
    </submittedName>
</protein>